<dbReference type="AlphaFoldDB" id="A0AAD9RLB7"/>
<feature type="compositionally biased region" description="Polar residues" evidence="1">
    <location>
        <begin position="22"/>
        <end position="33"/>
    </location>
</feature>
<comment type="caution">
    <text evidence="2">The sequence shown here is derived from an EMBL/GenBank/DDBJ whole genome shotgun (WGS) entry which is preliminary data.</text>
</comment>
<evidence type="ECO:0000256" key="1">
    <source>
        <dbReference type="SAM" id="MobiDB-lite"/>
    </source>
</evidence>
<evidence type="ECO:0000313" key="3">
    <source>
        <dbReference type="Proteomes" id="UP001258017"/>
    </source>
</evidence>
<dbReference type="EMBL" id="JAIFRP010000038">
    <property type="protein sequence ID" value="KAK2581771.1"/>
    <property type="molecule type" value="Genomic_DNA"/>
</dbReference>
<evidence type="ECO:0000313" key="2">
    <source>
        <dbReference type="EMBL" id="KAK2581771.1"/>
    </source>
</evidence>
<reference evidence="2" key="2">
    <citation type="journal article" date="2023" name="Commun. Biol.">
        <title>Intrasexual cuticular hydrocarbon dimorphism in a wasp sheds light on hydrocarbon biosynthesis genes in Hymenoptera.</title>
        <authorList>
            <person name="Moris V.C."/>
            <person name="Podsiadlowski L."/>
            <person name="Martin S."/>
            <person name="Oeyen J.P."/>
            <person name="Donath A."/>
            <person name="Petersen M."/>
            <person name="Wilbrandt J."/>
            <person name="Misof B."/>
            <person name="Liedtke D."/>
            <person name="Thamm M."/>
            <person name="Scheiner R."/>
            <person name="Schmitt T."/>
            <person name="Niehuis O."/>
        </authorList>
    </citation>
    <scope>NUCLEOTIDE SEQUENCE</scope>
    <source>
        <strain evidence="2">GBR_01_08_01A</strain>
    </source>
</reference>
<sequence>MTSSPKQGVHRWTGPRQEIKRVTSSRASQGTTSIVSEATCVVAINRRMMFKRRREKSRQEFREAWKT</sequence>
<name>A0AAD9RLB7_9HYME</name>
<protein>
    <submittedName>
        <fullName evidence="2">Uncharacterized protein</fullName>
    </submittedName>
</protein>
<keyword evidence="3" id="KW-1185">Reference proteome</keyword>
<organism evidence="2 3">
    <name type="scientific">Odynerus spinipes</name>
    <dbReference type="NCBI Taxonomy" id="1348599"/>
    <lineage>
        <taxon>Eukaryota</taxon>
        <taxon>Metazoa</taxon>
        <taxon>Ecdysozoa</taxon>
        <taxon>Arthropoda</taxon>
        <taxon>Hexapoda</taxon>
        <taxon>Insecta</taxon>
        <taxon>Pterygota</taxon>
        <taxon>Neoptera</taxon>
        <taxon>Endopterygota</taxon>
        <taxon>Hymenoptera</taxon>
        <taxon>Apocrita</taxon>
        <taxon>Aculeata</taxon>
        <taxon>Vespoidea</taxon>
        <taxon>Vespidae</taxon>
        <taxon>Eumeninae</taxon>
        <taxon>Odynerus</taxon>
    </lineage>
</organism>
<reference evidence="2" key="1">
    <citation type="submission" date="2021-08" db="EMBL/GenBank/DDBJ databases">
        <authorList>
            <person name="Misof B."/>
            <person name="Oliver O."/>
            <person name="Podsiadlowski L."/>
            <person name="Donath A."/>
            <person name="Peters R."/>
            <person name="Mayer C."/>
            <person name="Rust J."/>
            <person name="Gunkel S."/>
            <person name="Lesny P."/>
            <person name="Martin S."/>
            <person name="Oeyen J.P."/>
            <person name="Petersen M."/>
            <person name="Panagiotis P."/>
            <person name="Wilbrandt J."/>
            <person name="Tanja T."/>
        </authorList>
    </citation>
    <scope>NUCLEOTIDE SEQUENCE</scope>
    <source>
        <strain evidence="2">GBR_01_08_01A</strain>
        <tissue evidence="2">Thorax + abdomen</tissue>
    </source>
</reference>
<dbReference type="Proteomes" id="UP001258017">
    <property type="component" value="Unassembled WGS sequence"/>
</dbReference>
<gene>
    <name evidence="2" type="ORF">KPH14_002250</name>
</gene>
<feature type="region of interest" description="Disordered" evidence="1">
    <location>
        <begin position="1"/>
        <end position="33"/>
    </location>
</feature>
<accession>A0AAD9RLB7</accession>
<proteinExistence type="predicted"/>